<dbReference type="FunFam" id="1.10.10.1590:FF:000001">
    <property type="entry name" value="NADH-quinone oxidoreductase subunit E"/>
    <property type="match status" value="1"/>
</dbReference>
<dbReference type="PANTHER" id="PTHR10371:SF3">
    <property type="entry name" value="NADH DEHYDROGENASE [UBIQUINONE] FLAVOPROTEIN 2, MITOCHONDRIAL"/>
    <property type="match status" value="1"/>
</dbReference>
<keyword evidence="4 8" id="KW-0408">Iron</keyword>
<dbReference type="EMBL" id="AP022345">
    <property type="protein sequence ID" value="BBU68972.1"/>
    <property type="molecule type" value="Genomic_DNA"/>
</dbReference>
<accession>A0A679HSA8</accession>
<reference evidence="10" key="1">
    <citation type="submission" date="2020-01" db="EMBL/GenBank/DDBJ databases">
        <title>Phosphoaccumulans saitamaens gen. nov., sp. nov., a polyphosphate accumulating bacterium isolated from surface river water.</title>
        <authorList>
            <person name="Watanabe K."/>
            <person name="Suda W."/>
        </authorList>
    </citation>
    <scope>NUCLEOTIDE SEQUENCE [LARGE SCALE GENOMIC DNA]</scope>
    <source>
        <strain evidence="10">ICHIAU1</strain>
    </source>
</reference>
<dbReference type="AlphaFoldDB" id="A0A679HSA8"/>
<comment type="similarity">
    <text evidence="1">Belongs to the complex I 24 kDa subunit family.</text>
</comment>
<dbReference type="Proteomes" id="UP000463961">
    <property type="component" value="Chromosome"/>
</dbReference>
<dbReference type="PIRSF" id="PIRSF000216">
    <property type="entry name" value="NADH_DH_24kDa"/>
    <property type="match status" value="1"/>
</dbReference>
<feature type="binding site" evidence="8">
    <location>
        <position position="82"/>
    </location>
    <ligand>
        <name>[2Fe-2S] cluster</name>
        <dbReference type="ChEBI" id="CHEBI:190135"/>
    </ligand>
</feature>
<comment type="cofactor">
    <cofactor evidence="8">
        <name>[2Fe-2S] cluster</name>
        <dbReference type="ChEBI" id="CHEBI:190135"/>
    </cofactor>
    <text evidence="8">Binds 1 [2Fe-2S] cluster.</text>
</comment>
<evidence type="ECO:0000256" key="4">
    <source>
        <dbReference type="ARBA" id="ARBA00023004"/>
    </source>
</evidence>
<evidence type="ECO:0000256" key="6">
    <source>
        <dbReference type="ARBA" id="ARBA00034078"/>
    </source>
</evidence>
<evidence type="ECO:0000256" key="5">
    <source>
        <dbReference type="ARBA" id="ARBA00023014"/>
    </source>
</evidence>
<protein>
    <submittedName>
        <fullName evidence="9">NADH-quinone oxidoreductase subunit E</fullName>
    </submittedName>
</protein>
<feature type="binding site" evidence="8">
    <location>
        <position position="123"/>
    </location>
    <ligand>
        <name>[2Fe-2S] cluster</name>
        <dbReference type="ChEBI" id="CHEBI:190135"/>
    </ligand>
</feature>
<comment type="cofactor">
    <cofactor evidence="6">
        <name>[2Fe-2S] cluster</name>
        <dbReference type="ChEBI" id="CHEBI:190135"/>
    </cofactor>
</comment>
<evidence type="ECO:0000313" key="9">
    <source>
        <dbReference type="EMBL" id="BBU68972.1"/>
    </source>
</evidence>
<evidence type="ECO:0000256" key="2">
    <source>
        <dbReference type="ARBA" id="ARBA00022714"/>
    </source>
</evidence>
<dbReference type="Pfam" id="PF01257">
    <property type="entry name" value="2Fe-2S_thioredx"/>
    <property type="match status" value="1"/>
</dbReference>
<dbReference type="Gene3D" id="3.40.30.10">
    <property type="entry name" value="Glutaredoxin"/>
    <property type="match status" value="1"/>
</dbReference>
<dbReference type="InterPro" id="IPR002023">
    <property type="entry name" value="NuoE-like"/>
</dbReference>
<dbReference type="OrthoDB" id="9807941at2"/>
<evidence type="ECO:0000256" key="3">
    <source>
        <dbReference type="ARBA" id="ARBA00022723"/>
    </source>
</evidence>
<dbReference type="GO" id="GO:0046872">
    <property type="term" value="F:metal ion binding"/>
    <property type="evidence" value="ECO:0007669"/>
    <property type="project" value="UniProtKB-KW"/>
</dbReference>
<keyword evidence="3 8" id="KW-0479">Metal-binding</keyword>
<organism evidence="9 10">
    <name type="scientific">Fluviibacter phosphoraccumulans</name>
    <dbReference type="NCBI Taxonomy" id="1751046"/>
    <lineage>
        <taxon>Bacteria</taxon>
        <taxon>Pseudomonadati</taxon>
        <taxon>Pseudomonadota</taxon>
        <taxon>Betaproteobacteria</taxon>
        <taxon>Rhodocyclales</taxon>
        <taxon>Fluviibacteraceae</taxon>
        <taxon>Fluviibacter</taxon>
    </lineage>
</organism>
<dbReference type="GO" id="GO:0051537">
    <property type="term" value="F:2 iron, 2 sulfur cluster binding"/>
    <property type="evidence" value="ECO:0007669"/>
    <property type="project" value="UniProtKB-KW"/>
</dbReference>
<evidence type="ECO:0000256" key="7">
    <source>
        <dbReference type="ARBA" id="ARBA00047712"/>
    </source>
</evidence>
<comment type="catalytic activity">
    <reaction evidence="7">
        <text>a quinone + NADH + 5 H(+)(in) = a quinol + NAD(+) + 4 H(+)(out)</text>
        <dbReference type="Rhea" id="RHEA:57888"/>
        <dbReference type="ChEBI" id="CHEBI:15378"/>
        <dbReference type="ChEBI" id="CHEBI:24646"/>
        <dbReference type="ChEBI" id="CHEBI:57540"/>
        <dbReference type="ChEBI" id="CHEBI:57945"/>
        <dbReference type="ChEBI" id="CHEBI:132124"/>
    </reaction>
</comment>
<gene>
    <name evidence="9" type="primary">nuoE</name>
    <name evidence="9" type="ORF">ICHIAU1_12550</name>
</gene>
<proteinExistence type="inferred from homology"/>
<dbReference type="GO" id="GO:0003954">
    <property type="term" value="F:NADH dehydrogenase activity"/>
    <property type="evidence" value="ECO:0007669"/>
    <property type="project" value="TreeGrafter"/>
</dbReference>
<name>A0A679HSA8_9RHOO</name>
<dbReference type="Gene3D" id="1.10.10.1590">
    <property type="entry name" value="NADH-quinone oxidoreductase subunit E"/>
    <property type="match status" value="1"/>
</dbReference>
<dbReference type="NCBIfam" id="NF005723">
    <property type="entry name" value="PRK07539.1-3"/>
    <property type="match status" value="1"/>
</dbReference>
<dbReference type="CDD" id="cd03064">
    <property type="entry name" value="TRX_Fd_NuoE"/>
    <property type="match status" value="1"/>
</dbReference>
<dbReference type="InterPro" id="IPR036249">
    <property type="entry name" value="Thioredoxin-like_sf"/>
</dbReference>
<evidence type="ECO:0000313" key="10">
    <source>
        <dbReference type="Proteomes" id="UP000463961"/>
    </source>
</evidence>
<dbReference type="SUPFAM" id="SSF52833">
    <property type="entry name" value="Thioredoxin-like"/>
    <property type="match status" value="1"/>
</dbReference>
<dbReference type="PANTHER" id="PTHR10371">
    <property type="entry name" value="NADH DEHYDROGENASE UBIQUINONE FLAVOPROTEIN 2, MITOCHONDRIAL"/>
    <property type="match status" value="1"/>
</dbReference>
<keyword evidence="5 8" id="KW-0411">Iron-sulfur</keyword>
<feature type="binding site" evidence="8">
    <location>
        <position position="87"/>
    </location>
    <ligand>
        <name>[2Fe-2S] cluster</name>
        <dbReference type="ChEBI" id="CHEBI:190135"/>
    </ligand>
</feature>
<dbReference type="PROSITE" id="PS01099">
    <property type="entry name" value="COMPLEX1_24K"/>
    <property type="match status" value="1"/>
</dbReference>
<keyword evidence="10" id="KW-1185">Reference proteome</keyword>
<dbReference type="InterPro" id="IPR041921">
    <property type="entry name" value="NuoE_N"/>
</dbReference>
<evidence type="ECO:0000256" key="1">
    <source>
        <dbReference type="ARBA" id="ARBA00010643"/>
    </source>
</evidence>
<evidence type="ECO:0000256" key="8">
    <source>
        <dbReference type="PIRSR" id="PIRSR000216-1"/>
    </source>
</evidence>
<dbReference type="RefSeq" id="WP_162071236.1">
    <property type="nucleotide sequence ID" value="NZ_AP019011.1"/>
</dbReference>
<dbReference type="NCBIfam" id="TIGR01958">
    <property type="entry name" value="nuoE_fam"/>
    <property type="match status" value="1"/>
</dbReference>
<dbReference type="InterPro" id="IPR042128">
    <property type="entry name" value="NuoE_dom"/>
</dbReference>
<feature type="binding site" evidence="8">
    <location>
        <position position="127"/>
    </location>
    <ligand>
        <name>[2Fe-2S] cluster</name>
        <dbReference type="ChEBI" id="CHEBI:190135"/>
    </ligand>
</feature>
<keyword evidence="2 8" id="KW-0001">2Fe-2S</keyword>
<sequence>MLTQETLARFDREVAKYPAEQKQSAIMACLTLAQVEKGWLDKETIAFVAAYLDMPAIAAEEVATFYNMYNLKPVGKYKLAVCTCIPCALSGGRDAAAYLADRLGIKLGETTADGKFTLVESECQGACGDAPVALVNNHSMKSFLTPDKLDQLLEELK</sequence>